<accession>A0A8H9M6Z5</accession>
<dbReference type="PROSITE" id="PS51186">
    <property type="entry name" value="GNAT"/>
    <property type="match status" value="1"/>
</dbReference>
<proteinExistence type="predicted"/>
<keyword evidence="1 4" id="KW-0808">Transferase</keyword>
<dbReference type="PANTHER" id="PTHR43877">
    <property type="entry name" value="AMINOALKYLPHOSPHONATE N-ACETYLTRANSFERASE-RELATED-RELATED"/>
    <property type="match status" value="1"/>
</dbReference>
<dbReference type="InterPro" id="IPR000182">
    <property type="entry name" value="GNAT_dom"/>
</dbReference>
<protein>
    <submittedName>
        <fullName evidence="4">GNAT family acetyltransferase</fullName>
    </submittedName>
</protein>
<organism evidence="4 5">
    <name type="scientific">Alcaligenes pakistanensis</name>
    <dbReference type="NCBI Taxonomy" id="1482717"/>
    <lineage>
        <taxon>Bacteria</taxon>
        <taxon>Pseudomonadati</taxon>
        <taxon>Pseudomonadota</taxon>
        <taxon>Betaproteobacteria</taxon>
        <taxon>Burkholderiales</taxon>
        <taxon>Alcaligenaceae</taxon>
        <taxon>Alcaligenes</taxon>
    </lineage>
</organism>
<reference evidence="5" key="1">
    <citation type="journal article" date="2019" name="Int. J. Syst. Evol. Microbiol.">
        <title>The Global Catalogue of Microorganisms (GCM) 10K type strain sequencing project: providing services to taxonomists for standard genome sequencing and annotation.</title>
        <authorList>
            <consortium name="The Broad Institute Genomics Platform"/>
            <consortium name="The Broad Institute Genome Sequencing Center for Infectious Disease"/>
            <person name="Wu L."/>
            <person name="Ma J."/>
        </authorList>
    </citation>
    <scope>NUCLEOTIDE SEQUENCE [LARGE SCALE GENOMIC DNA]</scope>
    <source>
        <strain evidence="5">KCTC 42083</strain>
    </source>
</reference>
<dbReference type="Gene3D" id="3.40.630.30">
    <property type="match status" value="1"/>
</dbReference>
<keyword evidence="5" id="KW-1185">Reference proteome</keyword>
<dbReference type="EMBL" id="BMZN01000001">
    <property type="protein sequence ID" value="GHC35903.1"/>
    <property type="molecule type" value="Genomic_DNA"/>
</dbReference>
<dbReference type="Pfam" id="PF00583">
    <property type="entry name" value="Acetyltransf_1"/>
    <property type="match status" value="1"/>
</dbReference>
<dbReference type="Proteomes" id="UP000608923">
    <property type="component" value="Unassembled WGS sequence"/>
</dbReference>
<dbReference type="SUPFAM" id="SSF55729">
    <property type="entry name" value="Acyl-CoA N-acyltransferases (Nat)"/>
    <property type="match status" value="1"/>
</dbReference>
<evidence type="ECO:0000256" key="1">
    <source>
        <dbReference type="ARBA" id="ARBA00022679"/>
    </source>
</evidence>
<keyword evidence="2" id="KW-0012">Acyltransferase</keyword>
<name>A0A8H9M6Z5_9BURK</name>
<sequence>MTSTPVFRRAAAADLEAIVAMLADDILGQKRENSSLPLAQSYLDAFAAIEADSNQYLAVVELDGAVVGTLQITYMPGLSHQGAWRGEIESVRIAGAARGTGLGRLMIQWAIEQCRARKCHLVQLTSDMARIDAHRFYEQLGFTASHKGFKMTL</sequence>
<dbReference type="InterPro" id="IPR016181">
    <property type="entry name" value="Acyl_CoA_acyltransferase"/>
</dbReference>
<evidence type="ECO:0000259" key="3">
    <source>
        <dbReference type="PROSITE" id="PS51186"/>
    </source>
</evidence>
<dbReference type="CDD" id="cd04301">
    <property type="entry name" value="NAT_SF"/>
    <property type="match status" value="1"/>
</dbReference>
<dbReference type="RefSeq" id="WP_229840809.1">
    <property type="nucleotide sequence ID" value="NZ_BMZN01000001.1"/>
</dbReference>
<feature type="domain" description="N-acetyltransferase" evidence="3">
    <location>
        <begin position="5"/>
        <end position="153"/>
    </location>
</feature>
<dbReference type="AlphaFoldDB" id="A0A8H9M6Z5"/>
<comment type="caution">
    <text evidence="4">The sequence shown here is derived from an EMBL/GenBank/DDBJ whole genome shotgun (WGS) entry which is preliminary data.</text>
</comment>
<dbReference type="GO" id="GO:0016747">
    <property type="term" value="F:acyltransferase activity, transferring groups other than amino-acyl groups"/>
    <property type="evidence" value="ECO:0007669"/>
    <property type="project" value="InterPro"/>
</dbReference>
<evidence type="ECO:0000313" key="4">
    <source>
        <dbReference type="EMBL" id="GHC35903.1"/>
    </source>
</evidence>
<dbReference type="PANTHER" id="PTHR43877:SF2">
    <property type="entry name" value="AMINOALKYLPHOSPHONATE N-ACETYLTRANSFERASE-RELATED"/>
    <property type="match status" value="1"/>
</dbReference>
<evidence type="ECO:0000313" key="5">
    <source>
        <dbReference type="Proteomes" id="UP000608923"/>
    </source>
</evidence>
<gene>
    <name evidence="4" type="ORF">GCM10010096_01220</name>
</gene>
<evidence type="ECO:0000256" key="2">
    <source>
        <dbReference type="ARBA" id="ARBA00023315"/>
    </source>
</evidence>
<dbReference type="InterPro" id="IPR050832">
    <property type="entry name" value="Bact_Acetyltransf"/>
</dbReference>